<gene>
    <name evidence="1" type="ORF">Scep_004350</name>
</gene>
<dbReference type="Proteomes" id="UP001419268">
    <property type="component" value="Unassembled WGS sequence"/>
</dbReference>
<evidence type="ECO:0000313" key="2">
    <source>
        <dbReference type="Proteomes" id="UP001419268"/>
    </source>
</evidence>
<comment type="caution">
    <text evidence="1">The sequence shown here is derived from an EMBL/GenBank/DDBJ whole genome shotgun (WGS) entry which is preliminary data.</text>
</comment>
<evidence type="ECO:0000313" key="1">
    <source>
        <dbReference type="EMBL" id="KAK9157776.1"/>
    </source>
</evidence>
<protein>
    <submittedName>
        <fullName evidence="1">Uncharacterized protein</fullName>
    </submittedName>
</protein>
<sequence length="60" mass="6941">MEHSPCEGRPDLEQLLVRFATTYSMAIELPICELHLAKYRFEQIHKSGKWSPLNSKSPEP</sequence>
<proteinExistence type="predicted"/>
<reference evidence="1 2" key="1">
    <citation type="submission" date="2024-01" db="EMBL/GenBank/DDBJ databases">
        <title>Genome assemblies of Stephania.</title>
        <authorList>
            <person name="Yang L."/>
        </authorList>
    </citation>
    <scope>NUCLEOTIDE SEQUENCE [LARGE SCALE GENOMIC DNA]</scope>
    <source>
        <strain evidence="1">JXDWG</strain>
        <tissue evidence="1">Leaf</tissue>
    </source>
</reference>
<keyword evidence="2" id="KW-1185">Reference proteome</keyword>
<accession>A0AAP0KSB4</accession>
<organism evidence="1 2">
    <name type="scientific">Stephania cephalantha</name>
    <dbReference type="NCBI Taxonomy" id="152367"/>
    <lineage>
        <taxon>Eukaryota</taxon>
        <taxon>Viridiplantae</taxon>
        <taxon>Streptophyta</taxon>
        <taxon>Embryophyta</taxon>
        <taxon>Tracheophyta</taxon>
        <taxon>Spermatophyta</taxon>
        <taxon>Magnoliopsida</taxon>
        <taxon>Ranunculales</taxon>
        <taxon>Menispermaceae</taxon>
        <taxon>Menispermoideae</taxon>
        <taxon>Cissampelideae</taxon>
        <taxon>Stephania</taxon>
    </lineage>
</organism>
<name>A0AAP0KSB4_9MAGN</name>
<dbReference type="AlphaFoldDB" id="A0AAP0KSB4"/>
<dbReference type="EMBL" id="JBBNAG010000002">
    <property type="protein sequence ID" value="KAK9157776.1"/>
    <property type="molecule type" value="Genomic_DNA"/>
</dbReference>